<dbReference type="PANTHER" id="PTHR43069:SF2">
    <property type="entry name" value="FUMARYLACETOACETASE"/>
    <property type="match status" value="1"/>
</dbReference>
<evidence type="ECO:0000256" key="1">
    <source>
        <dbReference type="ARBA" id="ARBA00001913"/>
    </source>
</evidence>
<evidence type="ECO:0000256" key="10">
    <source>
        <dbReference type="ARBA" id="ARBA00023232"/>
    </source>
</evidence>
<feature type="binding site" evidence="13">
    <location>
        <position position="120"/>
    </location>
    <ligand>
        <name>Ca(2+)</name>
        <dbReference type="ChEBI" id="CHEBI:29108"/>
    </ligand>
</feature>
<accession>A0A1G9V0B1</accession>
<evidence type="ECO:0000256" key="8">
    <source>
        <dbReference type="ARBA" id="ARBA00022842"/>
    </source>
</evidence>
<dbReference type="NCBIfam" id="TIGR01266">
    <property type="entry name" value="fum_ac_acetase"/>
    <property type="match status" value="1"/>
</dbReference>
<evidence type="ECO:0000256" key="13">
    <source>
        <dbReference type="PIRSR" id="PIRSR605959-3"/>
    </source>
</evidence>
<evidence type="ECO:0000256" key="4">
    <source>
        <dbReference type="ARBA" id="ARBA00012094"/>
    </source>
</evidence>
<dbReference type="Proteomes" id="UP000198901">
    <property type="component" value="Unassembled WGS sequence"/>
</dbReference>
<dbReference type="SUPFAM" id="SSF56529">
    <property type="entry name" value="FAH"/>
    <property type="match status" value="1"/>
</dbReference>
<keyword evidence="7 13" id="KW-0106">Calcium</keyword>
<keyword evidence="17" id="KW-1185">Reference proteome</keyword>
<evidence type="ECO:0000256" key="3">
    <source>
        <dbReference type="ARBA" id="ARBA00004782"/>
    </source>
</evidence>
<dbReference type="GO" id="GO:0046872">
    <property type="term" value="F:metal ion binding"/>
    <property type="evidence" value="ECO:0007669"/>
    <property type="project" value="UniProtKB-KW"/>
</dbReference>
<feature type="binding site" evidence="13">
    <location>
        <position position="244"/>
    </location>
    <ligand>
        <name>Mg(2+)</name>
        <dbReference type="ChEBI" id="CHEBI:18420"/>
    </ligand>
</feature>
<dbReference type="UniPathway" id="UPA00139">
    <property type="reaction ID" value="UER00341"/>
</dbReference>
<keyword evidence="6 16" id="KW-0378">Hydrolase</keyword>
<dbReference type="STRING" id="563176.SAMN04488090_3915"/>
<protein>
    <recommendedName>
        <fullName evidence="4">fumarylacetoacetase</fullName>
        <ecNumber evidence="4">3.7.1.2</ecNumber>
    </recommendedName>
</protein>
<dbReference type="InterPro" id="IPR036462">
    <property type="entry name" value="Fumarylacetoacetase_N_sf"/>
</dbReference>
<comment type="cofactor">
    <cofactor evidence="1 13">
        <name>Ca(2+)</name>
        <dbReference type="ChEBI" id="CHEBI:29108"/>
    </cofactor>
</comment>
<dbReference type="SUPFAM" id="SSF63433">
    <property type="entry name" value="Fumarylacetoacetate hydrolase, FAH, N-terminal domain"/>
    <property type="match status" value="1"/>
</dbReference>
<dbReference type="AlphaFoldDB" id="A0A1G9V0B1"/>
<dbReference type="Gene3D" id="3.90.850.10">
    <property type="entry name" value="Fumarylacetoacetase-like, C-terminal domain"/>
    <property type="match status" value="1"/>
</dbReference>
<evidence type="ECO:0000313" key="17">
    <source>
        <dbReference type="Proteomes" id="UP000198901"/>
    </source>
</evidence>
<dbReference type="OrthoDB" id="3766879at2"/>
<dbReference type="GO" id="GO:0006572">
    <property type="term" value="P:L-tyrosine catabolic process"/>
    <property type="evidence" value="ECO:0007669"/>
    <property type="project" value="UniProtKB-KW"/>
</dbReference>
<feature type="binding site" evidence="12">
    <location>
        <position position="231"/>
    </location>
    <ligand>
        <name>substrate</name>
    </ligand>
</feature>
<evidence type="ECO:0000256" key="5">
    <source>
        <dbReference type="ARBA" id="ARBA00022723"/>
    </source>
</evidence>
<dbReference type="InterPro" id="IPR011234">
    <property type="entry name" value="Fumarylacetoacetase-like_C"/>
</dbReference>
<keyword evidence="10" id="KW-0585">Phenylalanine catabolism</keyword>
<comment type="cofactor">
    <cofactor evidence="2 13">
        <name>Mg(2+)</name>
        <dbReference type="ChEBI" id="CHEBI:18420"/>
    </cofactor>
</comment>
<name>A0A1G9V0B1_9BACT</name>
<evidence type="ECO:0000256" key="7">
    <source>
        <dbReference type="ARBA" id="ARBA00022837"/>
    </source>
</evidence>
<evidence type="ECO:0000313" key="16">
    <source>
        <dbReference type="EMBL" id="SDM65644.1"/>
    </source>
</evidence>
<dbReference type="InterPro" id="IPR036663">
    <property type="entry name" value="Fumarylacetoacetase_C_sf"/>
</dbReference>
<dbReference type="InterPro" id="IPR015377">
    <property type="entry name" value="Fumarylacetoacetase_N"/>
</dbReference>
<feature type="binding site" evidence="12">
    <location>
        <position position="136"/>
    </location>
    <ligand>
        <name>substrate</name>
    </ligand>
</feature>
<feature type="binding site" evidence="12">
    <location>
        <position position="235"/>
    </location>
    <ligand>
        <name>substrate</name>
    </ligand>
</feature>
<keyword evidence="8 13" id="KW-0460">Magnesium</keyword>
<dbReference type="InterPro" id="IPR005959">
    <property type="entry name" value="Fumarylacetoacetase"/>
</dbReference>
<organism evidence="16 17">
    <name type="scientific">Siphonobacter aquaeclarae</name>
    <dbReference type="NCBI Taxonomy" id="563176"/>
    <lineage>
        <taxon>Bacteria</taxon>
        <taxon>Pseudomonadati</taxon>
        <taxon>Bacteroidota</taxon>
        <taxon>Cytophagia</taxon>
        <taxon>Cytophagales</taxon>
        <taxon>Cytophagaceae</taxon>
        <taxon>Siphonobacter</taxon>
    </lineage>
</organism>
<dbReference type="PANTHER" id="PTHR43069">
    <property type="entry name" value="FUMARYLACETOACETASE"/>
    <property type="match status" value="1"/>
</dbReference>
<dbReference type="EC" id="3.7.1.2" evidence="4"/>
<feature type="domain" description="Fumarylacetoacetase N-terminal" evidence="15">
    <location>
        <begin position="16"/>
        <end position="112"/>
    </location>
</feature>
<sequence length="401" mass="44663">MQTWLLTDPDSDFSIHNLPYGIFSTKGTKPRAGIALGDLVLDLPALSRLGLFPGIDVQVFRQPVLNPFIEQGIHTRVREAVQSIFRVENRLGWEPLLPTFSHRRADVMLHLPLHIGDYTDFYASEYHATRVGKRFRPDNPLMPNWKSLPVAYHGRAGSVVVSGTDFPRPKGQILQNGKPAYLPTESLDYELEVAAVIGRNTQPGTTVPAEEAEACIFGFVLLNDWSARDIQRWEYQPLGPFLGKNFCTSISPWIVPLDALDPFRVAEPEKEILPYLKTPGNRQFDIRLEVRLNDTVTARTNLADLYWNFSQMVVHHTSNGCNLSVGDLLASGTVSGPDDEGCLLERTEPVLLSDGSSRTYLLDGDRVTLSGFGRKGDIRVGFGEVTGRILPAHDIPLHDNP</sequence>
<feature type="active site" description="Proton acceptor" evidence="11">
    <location>
        <position position="127"/>
    </location>
</feature>
<feature type="binding site" evidence="13">
    <location>
        <position position="224"/>
    </location>
    <ligand>
        <name>Ca(2+)</name>
        <dbReference type="ChEBI" id="CHEBI:29108"/>
    </ligand>
</feature>
<gene>
    <name evidence="16" type="ORF">SAMN04488090_3915</name>
</gene>
<evidence type="ECO:0000259" key="14">
    <source>
        <dbReference type="Pfam" id="PF01557"/>
    </source>
</evidence>
<dbReference type="Pfam" id="PF09298">
    <property type="entry name" value="FAA_hydrolase_N"/>
    <property type="match status" value="1"/>
</dbReference>
<feature type="binding site" evidence="13">
    <location>
        <position position="248"/>
    </location>
    <ligand>
        <name>Mg(2+)</name>
        <dbReference type="ChEBI" id="CHEBI:18420"/>
    </ligand>
</feature>
<evidence type="ECO:0000256" key="11">
    <source>
        <dbReference type="PIRSR" id="PIRSR605959-1"/>
    </source>
</evidence>
<dbReference type="Pfam" id="PF01557">
    <property type="entry name" value="FAA_hydrolase"/>
    <property type="match status" value="1"/>
</dbReference>
<reference evidence="16 17" key="1">
    <citation type="submission" date="2016-10" db="EMBL/GenBank/DDBJ databases">
        <authorList>
            <person name="de Groot N.N."/>
        </authorList>
    </citation>
    <scope>NUCLEOTIDE SEQUENCE [LARGE SCALE GENOMIC DNA]</scope>
    <source>
        <strain evidence="16 17">DSM 21668</strain>
    </source>
</reference>
<keyword evidence="5 13" id="KW-0479">Metal-binding</keyword>
<feature type="binding site" evidence="12">
    <location>
        <position position="122"/>
    </location>
    <ligand>
        <name>substrate</name>
    </ligand>
</feature>
<evidence type="ECO:0000256" key="9">
    <source>
        <dbReference type="ARBA" id="ARBA00022878"/>
    </source>
</evidence>
<evidence type="ECO:0000256" key="12">
    <source>
        <dbReference type="PIRSR" id="PIRSR605959-2"/>
    </source>
</evidence>
<evidence type="ECO:0000256" key="2">
    <source>
        <dbReference type="ARBA" id="ARBA00001946"/>
    </source>
</evidence>
<feature type="binding site" evidence="13">
    <location>
        <position position="224"/>
    </location>
    <ligand>
        <name>Mg(2+)</name>
        <dbReference type="ChEBI" id="CHEBI:18420"/>
    </ligand>
</feature>
<feature type="binding site" evidence="12">
    <location>
        <position position="333"/>
    </location>
    <ligand>
        <name>substrate</name>
    </ligand>
</feature>
<evidence type="ECO:0000259" key="15">
    <source>
        <dbReference type="Pfam" id="PF09298"/>
    </source>
</evidence>
<dbReference type="GO" id="GO:0004334">
    <property type="term" value="F:fumarylacetoacetase activity"/>
    <property type="evidence" value="ECO:0007669"/>
    <property type="project" value="UniProtKB-EC"/>
</dbReference>
<comment type="pathway">
    <text evidence="3">Amino-acid degradation; L-phenylalanine degradation; acetoacetate and fumarate from L-phenylalanine: step 6/6.</text>
</comment>
<feature type="domain" description="Fumarylacetoacetase-like C-terminal" evidence="14">
    <location>
        <begin position="119"/>
        <end position="371"/>
    </location>
</feature>
<evidence type="ECO:0000256" key="6">
    <source>
        <dbReference type="ARBA" id="ARBA00022801"/>
    </source>
</evidence>
<feature type="binding site" evidence="13">
    <location>
        <position position="190"/>
    </location>
    <ligand>
        <name>Ca(2+)</name>
        <dbReference type="ChEBI" id="CHEBI:29108"/>
    </ligand>
</feature>
<dbReference type="GO" id="GO:1902000">
    <property type="term" value="P:homogentisate catabolic process"/>
    <property type="evidence" value="ECO:0007669"/>
    <property type="project" value="TreeGrafter"/>
</dbReference>
<dbReference type="Gene3D" id="2.30.30.230">
    <property type="entry name" value="Fumarylacetoacetase, N-terminal domain"/>
    <property type="match status" value="1"/>
</dbReference>
<feature type="binding site" evidence="13">
    <location>
        <position position="192"/>
    </location>
    <ligand>
        <name>Ca(2+)</name>
        <dbReference type="ChEBI" id="CHEBI:29108"/>
    </ligand>
</feature>
<keyword evidence="9" id="KW-0828">Tyrosine catabolism</keyword>
<dbReference type="EMBL" id="FNGS01000008">
    <property type="protein sequence ID" value="SDM65644.1"/>
    <property type="molecule type" value="Genomic_DNA"/>
</dbReference>
<dbReference type="RefSeq" id="WP_093206980.1">
    <property type="nucleotide sequence ID" value="NZ_FNGS01000008.1"/>
</dbReference>
<proteinExistence type="predicted"/>
<dbReference type="GO" id="GO:0006559">
    <property type="term" value="P:L-phenylalanine catabolic process"/>
    <property type="evidence" value="ECO:0007669"/>
    <property type="project" value="UniProtKB-UniPathway"/>
</dbReference>